<sequence length="255" mass="26110">MIRALRAELHKAVTLPATLVGCGVMVLSMVALTVLNALSARGDDAADSAFDVAFYGAPLGVVGSVVVAVVLVGSEYTANSPDAGGGRQIPTTLIAIGSRTRLLVAKAVAMVVVVVPSAAIAIGVCLGVATALLGDSAGPPVAFDEGLRRAGAVVVYWLLISIMALAVTVLTRNGVIPLVFFIVNSAVLPPSFLLSRVTDLAFWLPDTSGFRLLSYGIGQSIDDAQLAMVPGTLVMTAWALGLLAVAGIVMNRRDA</sequence>
<name>A0A554RVT3_9ACTN</name>
<evidence type="ECO:0000313" key="3">
    <source>
        <dbReference type="Proteomes" id="UP000316988"/>
    </source>
</evidence>
<feature type="transmembrane region" description="Helical" evidence="1">
    <location>
        <begin position="12"/>
        <end position="32"/>
    </location>
</feature>
<feature type="transmembrane region" description="Helical" evidence="1">
    <location>
        <begin position="224"/>
        <end position="249"/>
    </location>
</feature>
<protein>
    <submittedName>
        <fullName evidence="2">ABC transporter permease</fullName>
    </submittedName>
</protein>
<comment type="caution">
    <text evidence="2">The sequence shown here is derived from an EMBL/GenBank/DDBJ whole genome shotgun (WGS) entry which is preliminary data.</text>
</comment>
<evidence type="ECO:0000256" key="1">
    <source>
        <dbReference type="SAM" id="Phobius"/>
    </source>
</evidence>
<feature type="transmembrane region" description="Helical" evidence="1">
    <location>
        <begin position="52"/>
        <end position="72"/>
    </location>
</feature>
<dbReference type="Proteomes" id="UP000316988">
    <property type="component" value="Unassembled WGS sequence"/>
</dbReference>
<evidence type="ECO:0000313" key="2">
    <source>
        <dbReference type="EMBL" id="TSD58213.1"/>
    </source>
</evidence>
<keyword evidence="3" id="KW-1185">Reference proteome</keyword>
<proteinExistence type="predicted"/>
<accession>A0A554RVT3</accession>
<feature type="transmembrane region" description="Helical" evidence="1">
    <location>
        <begin position="153"/>
        <end position="171"/>
    </location>
</feature>
<dbReference type="RefSeq" id="WP_143914365.1">
    <property type="nucleotide sequence ID" value="NZ_VLNT01000015.1"/>
</dbReference>
<keyword evidence="1" id="KW-0812">Transmembrane</keyword>
<dbReference type="AlphaFoldDB" id="A0A554RVT3"/>
<organism evidence="2 3">
    <name type="scientific">Aeromicrobium piscarium</name>
    <dbReference type="NCBI Taxonomy" id="2590901"/>
    <lineage>
        <taxon>Bacteria</taxon>
        <taxon>Bacillati</taxon>
        <taxon>Actinomycetota</taxon>
        <taxon>Actinomycetes</taxon>
        <taxon>Propionibacteriales</taxon>
        <taxon>Nocardioidaceae</taxon>
        <taxon>Aeromicrobium</taxon>
    </lineage>
</organism>
<keyword evidence="1" id="KW-0472">Membrane</keyword>
<gene>
    <name evidence="2" type="ORF">FNM00_15025</name>
</gene>
<dbReference type="PROSITE" id="PS51257">
    <property type="entry name" value="PROKAR_LIPOPROTEIN"/>
    <property type="match status" value="1"/>
</dbReference>
<keyword evidence="1" id="KW-1133">Transmembrane helix</keyword>
<feature type="transmembrane region" description="Helical" evidence="1">
    <location>
        <begin position="107"/>
        <end position="133"/>
    </location>
</feature>
<feature type="transmembrane region" description="Helical" evidence="1">
    <location>
        <begin position="178"/>
        <end position="204"/>
    </location>
</feature>
<dbReference type="EMBL" id="VLNT01000015">
    <property type="protein sequence ID" value="TSD58213.1"/>
    <property type="molecule type" value="Genomic_DNA"/>
</dbReference>
<reference evidence="2 3" key="1">
    <citation type="submission" date="2019-07" db="EMBL/GenBank/DDBJ databases">
        <authorList>
            <person name="Zhao L.H."/>
        </authorList>
    </citation>
    <scope>NUCLEOTIDE SEQUENCE [LARGE SCALE GENOMIC DNA]</scope>
    <source>
        <strain evidence="2 3">Co35</strain>
    </source>
</reference>
<dbReference type="OrthoDB" id="3294220at2"/>